<accession>A0ABW4AGK2</accession>
<reference evidence="3" key="1">
    <citation type="journal article" date="2019" name="Int. J. Syst. Evol. Microbiol.">
        <title>The Global Catalogue of Microorganisms (GCM) 10K type strain sequencing project: providing services to taxonomists for standard genome sequencing and annotation.</title>
        <authorList>
            <consortium name="The Broad Institute Genomics Platform"/>
            <consortium name="The Broad Institute Genome Sequencing Center for Infectious Disease"/>
            <person name="Wu L."/>
            <person name="Ma J."/>
        </authorList>
    </citation>
    <scope>NUCLEOTIDE SEQUENCE [LARGE SCALE GENOMIC DNA]</scope>
    <source>
        <strain evidence="3">CCM 7526</strain>
    </source>
</reference>
<gene>
    <name evidence="2" type="ORF">ACFQ5G_29310</name>
</gene>
<name>A0ABW4AGK2_9ACTN</name>
<evidence type="ECO:0000313" key="3">
    <source>
        <dbReference type="Proteomes" id="UP001597183"/>
    </source>
</evidence>
<feature type="transmembrane region" description="Helical" evidence="1">
    <location>
        <begin position="85"/>
        <end position="110"/>
    </location>
</feature>
<evidence type="ECO:0000256" key="1">
    <source>
        <dbReference type="SAM" id="Phobius"/>
    </source>
</evidence>
<dbReference type="RefSeq" id="WP_317792370.1">
    <property type="nucleotide sequence ID" value="NZ_AP028461.1"/>
</dbReference>
<dbReference type="EMBL" id="JBHTMK010000040">
    <property type="protein sequence ID" value="MFD1369456.1"/>
    <property type="molecule type" value="Genomic_DNA"/>
</dbReference>
<keyword evidence="3" id="KW-1185">Reference proteome</keyword>
<keyword evidence="1" id="KW-0472">Membrane</keyword>
<keyword evidence="1" id="KW-0812">Transmembrane</keyword>
<sequence>MTRPTAVQRIAVATLARLLPTGFRDRQRAEWSADLLELSRRQRVRYLLSAAWTLPELRAAVRAGRPVWWSPAGLRAGLGRPGTSGVVAMAVVAAVLGAIFGAAAATRIGWEYARPLPSGPEAAALTRTAFPGMTVTSQEDAAFWADDPDDRSVYGGVIYSVDHAGIEVPGVTQRLNAAGWQTVPHLYPDMEPSMYGTDTRMERDGLVLMYNTRSASFTVTRAVPSWMGGVAAAGAAVGALLGWLLVGWAGRRAPEGTIAGQLSSLIVWPSAFLILLWQTGAFLYREFGWTSGDAFFLQLLYLAEDLFLFSWAAGTAVVAFTVVAVLNRWPQIVQHQ</sequence>
<comment type="caution">
    <text evidence="2">The sequence shown here is derived from an EMBL/GenBank/DDBJ whole genome shotgun (WGS) entry which is preliminary data.</text>
</comment>
<dbReference type="Proteomes" id="UP001597183">
    <property type="component" value="Unassembled WGS sequence"/>
</dbReference>
<evidence type="ECO:0000313" key="2">
    <source>
        <dbReference type="EMBL" id="MFD1369456.1"/>
    </source>
</evidence>
<protein>
    <submittedName>
        <fullName evidence="2">Uncharacterized protein</fullName>
    </submittedName>
</protein>
<feature type="transmembrane region" description="Helical" evidence="1">
    <location>
        <begin position="306"/>
        <end position="326"/>
    </location>
</feature>
<feature type="transmembrane region" description="Helical" evidence="1">
    <location>
        <begin position="226"/>
        <end position="246"/>
    </location>
</feature>
<proteinExistence type="predicted"/>
<feature type="transmembrane region" description="Helical" evidence="1">
    <location>
        <begin position="258"/>
        <end position="277"/>
    </location>
</feature>
<organism evidence="2 3">
    <name type="scientific">Actinoplanes sichuanensis</name>
    <dbReference type="NCBI Taxonomy" id="512349"/>
    <lineage>
        <taxon>Bacteria</taxon>
        <taxon>Bacillati</taxon>
        <taxon>Actinomycetota</taxon>
        <taxon>Actinomycetes</taxon>
        <taxon>Micromonosporales</taxon>
        <taxon>Micromonosporaceae</taxon>
        <taxon>Actinoplanes</taxon>
    </lineage>
</organism>
<keyword evidence="1" id="KW-1133">Transmembrane helix</keyword>